<gene>
    <name evidence="2" type="ordered locus">Mzhil_0122</name>
</gene>
<protein>
    <submittedName>
        <fullName evidence="2">Uncharacterized protein</fullName>
    </submittedName>
</protein>
<name>F7XL57_METZD</name>
<dbReference type="GeneID" id="10821718"/>
<keyword evidence="3" id="KW-1185">Reference proteome</keyword>
<sequence precursor="true">MWGIVNLKNISFIGLITILVLFNSYFMFFVSAEGLLLMITILASLSLFFLDNVSADAGLLAIIGVLSVIFGAYTLKENRKTDAEKIRIYRTISYIEEFYSKQFMFHRTALSNLNKRVENGGITTEDIACRFVYSYSKKGPKPHFYGKLDGLTEHQHLSMYLSFLQRLYISIESGHIDLETIKKAIADAMIWHAELTLDVCNSIIKLAGEDCNGETIPEKQKDIIRKPADMVIKLHNKIGLNNETIKKTNH</sequence>
<evidence type="ECO:0000313" key="3">
    <source>
        <dbReference type="Proteomes" id="UP000006622"/>
    </source>
</evidence>
<keyword evidence="1" id="KW-0812">Transmembrane</keyword>
<dbReference type="KEGG" id="mzh:Mzhil_0122"/>
<dbReference type="AlphaFoldDB" id="F7XL57"/>
<keyword evidence="1" id="KW-0472">Membrane</keyword>
<proteinExistence type="predicted"/>
<dbReference type="EMBL" id="CP002101">
    <property type="protein sequence ID" value="AEH60002.1"/>
    <property type="molecule type" value="Genomic_DNA"/>
</dbReference>
<feature type="transmembrane region" description="Helical" evidence="1">
    <location>
        <begin position="12"/>
        <end position="45"/>
    </location>
</feature>
<feature type="transmembrane region" description="Helical" evidence="1">
    <location>
        <begin position="57"/>
        <end position="75"/>
    </location>
</feature>
<evidence type="ECO:0000256" key="1">
    <source>
        <dbReference type="SAM" id="Phobius"/>
    </source>
</evidence>
<dbReference type="OrthoDB" id="387347at2157"/>
<reference evidence="2 3" key="1">
    <citation type="submission" date="2010-07" db="EMBL/GenBank/DDBJ databases">
        <title>The complete genome of Methanosalsum zhilinae DSM 4017.</title>
        <authorList>
            <consortium name="US DOE Joint Genome Institute (JGI-PGF)"/>
            <person name="Lucas S."/>
            <person name="Copeland A."/>
            <person name="Lapidus A."/>
            <person name="Glavina del Rio T."/>
            <person name="Dalin E."/>
            <person name="Tice H."/>
            <person name="Bruce D."/>
            <person name="Goodwin L."/>
            <person name="Pitluck S."/>
            <person name="Kyrpides N."/>
            <person name="Mavromatis K."/>
            <person name="Ovchinnikova G."/>
            <person name="Daligault H."/>
            <person name="Detter J.C."/>
            <person name="Han C."/>
            <person name="Tapia R."/>
            <person name="Larimer F."/>
            <person name="Land M."/>
            <person name="Hauser L."/>
            <person name="Markowitz V."/>
            <person name="Cheng J.-F."/>
            <person name="Hugenholtz P."/>
            <person name="Woyke T."/>
            <person name="Wu D."/>
            <person name="Spring S."/>
            <person name="Schueler E."/>
            <person name="Brambilla E."/>
            <person name="Klenk H.-P."/>
            <person name="Eisen J.A."/>
        </authorList>
    </citation>
    <scope>NUCLEOTIDE SEQUENCE [LARGE SCALE GENOMIC DNA]</scope>
    <source>
        <strain evidence="3">DSM 4017 / NBRC 107636 / OCM 62 / WeN5</strain>
    </source>
</reference>
<keyword evidence="1" id="KW-1133">Transmembrane helix</keyword>
<organism evidence="2 3">
    <name type="scientific">Methanosalsum zhilinae (strain DSM 4017 / NBRC 107636 / OCM 62 / WeN5)</name>
    <name type="common">Methanohalophilus zhilinae</name>
    <dbReference type="NCBI Taxonomy" id="679901"/>
    <lineage>
        <taxon>Archaea</taxon>
        <taxon>Methanobacteriati</taxon>
        <taxon>Methanobacteriota</taxon>
        <taxon>Stenosarchaea group</taxon>
        <taxon>Methanomicrobia</taxon>
        <taxon>Methanosarcinales</taxon>
        <taxon>Methanosarcinaceae</taxon>
        <taxon>Methanosalsum</taxon>
    </lineage>
</organism>
<dbReference type="RefSeq" id="WP_013897441.1">
    <property type="nucleotide sequence ID" value="NC_015676.1"/>
</dbReference>
<dbReference type="Proteomes" id="UP000006622">
    <property type="component" value="Chromosome"/>
</dbReference>
<accession>F7XL57</accession>
<dbReference type="HOGENOM" id="CLU_1109520_0_0_2"/>
<evidence type="ECO:0000313" key="2">
    <source>
        <dbReference type="EMBL" id="AEH60002.1"/>
    </source>
</evidence>